<organism evidence="2 3">
    <name type="scientific">Araneus ventricosus</name>
    <name type="common">Orbweaver spider</name>
    <name type="synonym">Epeira ventricosa</name>
    <dbReference type="NCBI Taxonomy" id="182803"/>
    <lineage>
        <taxon>Eukaryota</taxon>
        <taxon>Metazoa</taxon>
        <taxon>Ecdysozoa</taxon>
        <taxon>Arthropoda</taxon>
        <taxon>Chelicerata</taxon>
        <taxon>Arachnida</taxon>
        <taxon>Araneae</taxon>
        <taxon>Araneomorphae</taxon>
        <taxon>Entelegynae</taxon>
        <taxon>Araneoidea</taxon>
        <taxon>Araneidae</taxon>
        <taxon>Araneus</taxon>
    </lineage>
</organism>
<feature type="region of interest" description="Disordered" evidence="1">
    <location>
        <begin position="1"/>
        <end position="34"/>
    </location>
</feature>
<reference evidence="2 3" key="1">
    <citation type="journal article" date="2019" name="Sci. Rep.">
        <title>Orb-weaving spider Araneus ventricosus genome elucidates the spidroin gene catalogue.</title>
        <authorList>
            <person name="Kono N."/>
            <person name="Nakamura H."/>
            <person name="Ohtoshi R."/>
            <person name="Moran D.A.P."/>
            <person name="Shinohara A."/>
            <person name="Yoshida Y."/>
            <person name="Fujiwara M."/>
            <person name="Mori M."/>
            <person name="Tomita M."/>
            <person name="Arakawa K."/>
        </authorList>
    </citation>
    <scope>NUCLEOTIDE SEQUENCE [LARGE SCALE GENOMIC DNA]</scope>
</reference>
<keyword evidence="3" id="KW-1185">Reference proteome</keyword>
<sequence>MRALFPSQKSSGSGKTKTKASSSGRAKTSDFVPRQNSSLVLRVENILLQQKRERGGKGREEKRARNSSFLSLVRDTPSGPRRTAQAQSQETVSRGYWLFWNVSGET</sequence>
<comment type="caution">
    <text evidence="2">The sequence shown here is derived from an EMBL/GenBank/DDBJ whole genome shotgun (WGS) entry which is preliminary data.</text>
</comment>
<feature type="region of interest" description="Disordered" evidence="1">
    <location>
        <begin position="49"/>
        <end position="90"/>
    </location>
</feature>
<evidence type="ECO:0000313" key="3">
    <source>
        <dbReference type="Proteomes" id="UP000499080"/>
    </source>
</evidence>
<gene>
    <name evidence="2" type="ORF">AVEN_41873_1</name>
</gene>
<feature type="compositionally biased region" description="Low complexity" evidence="1">
    <location>
        <begin position="9"/>
        <end position="26"/>
    </location>
</feature>
<feature type="compositionally biased region" description="Basic and acidic residues" evidence="1">
    <location>
        <begin position="50"/>
        <end position="64"/>
    </location>
</feature>
<proteinExistence type="predicted"/>
<protein>
    <submittedName>
        <fullName evidence="2">Uncharacterized protein</fullName>
    </submittedName>
</protein>
<dbReference type="Proteomes" id="UP000499080">
    <property type="component" value="Unassembled WGS sequence"/>
</dbReference>
<name>A0A4Y2ADV6_ARAVE</name>
<dbReference type="EMBL" id="BGPR01000012">
    <property type="protein sequence ID" value="GBL77489.1"/>
    <property type="molecule type" value="Genomic_DNA"/>
</dbReference>
<accession>A0A4Y2ADV6</accession>
<dbReference type="AlphaFoldDB" id="A0A4Y2ADV6"/>
<evidence type="ECO:0000256" key="1">
    <source>
        <dbReference type="SAM" id="MobiDB-lite"/>
    </source>
</evidence>
<evidence type="ECO:0000313" key="2">
    <source>
        <dbReference type="EMBL" id="GBL77489.1"/>
    </source>
</evidence>